<keyword evidence="4" id="KW-1185">Reference proteome</keyword>
<evidence type="ECO:0000313" key="3">
    <source>
        <dbReference type="EnsemblPlants" id="PAC:32981624.CDS.1"/>
    </source>
</evidence>
<dbReference type="PaxDb" id="3218-PP1S328_16V6.1"/>
<dbReference type="EMBL" id="ABEU02000018">
    <property type="protein sequence ID" value="PNR35363.1"/>
    <property type="molecule type" value="Genomic_DNA"/>
</dbReference>
<evidence type="ECO:0000313" key="2">
    <source>
        <dbReference type="EMBL" id="PNR35363.1"/>
    </source>
</evidence>
<dbReference type="Gramene" id="Pp3c18_17710V3.2">
    <property type="protein sequence ID" value="PAC:32981625.CDS.1"/>
    <property type="gene ID" value="Pp3c18_17710"/>
</dbReference>
<accession>A0A2K1J1F7</accession>
<dbReference type="InParanoid" id="A0A2K1J1F7"/>
<feature type="region of interest" description="Disordered" evidence="1">
    <location>
        <begin position="1"/>
        <end position="33"/>
    </location>
</feature>
<dbReference type="EnsemblPlants" id="Pp3c18_17710V3.2">
    <property type="protein sequence ID" value="PAC:32981625.CDS.1"/>
    <property type="gene ID" value="Pp3c18_17710"/>
</dbReference>
<reference evidence="2 4" key="2">
    <citation type="journal article" date="2018" name="Plant J.">
        <title>The Physcomitrella patens chromosome-scale assembly reveals moss genome structure and evolution.</title>
        <authorList>
            <person name="Lang D."/>
            <person name="Ullrich K.K."/>
            <person name="Murat F."/>
            <person name="Fuchs J."/>
            <person name="Jenkins J."/>
            <person name="Haas F.B."/>
            <person name="Piednoel M."/>
            <person name="Gundlach H."/>
            <person name="Van Bel M."/>
            <person name="Meyberg R."/>
            <person name="Vives C."/>
            <person name="Morata J."/>
            <person name="Symeonidi A."/>
            <person name="Hiss M."/>
            <person name="Muchero W."/>
            <person name="Kamisugi Y."/>
            <person name="Saleh O."/>
            <person name="Blanc G."/>
            <person name="Decker E.L."/>
            <person name="van Gessel N."/>
            <person name="Grimwood J."/>
            <person name="Hayes R.D."/>
            <person name="Graham S.W."/>
            <person name="Gunter L.E."/>
            <person name="McDaniel S.F."/>
            <person name="Hoernstein S.N.W."/>
            <person name="Larsson A."/>
            <person name="Li F.W."/>
            <person name="Perroud P.F."/>
            <person name="Phillips J."/>
            <person name="Ranjan P."/>
            <person name="Rokshar D.S."/>
            <person name="Rothfels C.J."/>
            <person name="Schneider L."/>
            <person name="Shu S."/>
            <person name="Stevenson D.W."/>
            <person name="Thummler F."/>
            <person name="Tillich M."/>
            <person name="Villarreal Aguilar J.C."/>
            <person name="Widiez T."/>
            <person name="Wong G.K."/>
            <person name="Wymore A."/>
            <person name="Zhang Y."/>
            <person name="Zimmer A.D."/>
            <person name="Quatrano R.S."/>
            <person name="Mayer K.F.X."/>
            <person name="Goodstein D."/>
            <person name="Casacuberta J.M."/>
            <person name="Vandepoele K."/>
            <person name="Reski R."/>
            <person name="Cuming A.C."/>
            <person name="Tuskan G.A."/>
            <person name="Maumus F."/>
            <person name="Salse J."/>
            <person name="Schmutz J."/>
            <person name="Rensing S.A."/>
        </authorList>
    </citation>
    <scope>NUCLEOTIDE SEQUENCE [LARGE SCALE GENOMIC DNA]</scope>
    <source>
        <strain evidence="3 4">cv. Gransden 2004</strain>
    </source>
</reference>
<dbReference type="EnsemblPlants" id="Pp3c18_17710V3.1">
    <property type="protein sequence ID" value="PAC:32981624.CDS.1"/>
    <property type="gene ID" value="Pp3c18_17710"/>
</dbReference>
<dbReference type="Gramene" id="Pp3c18_17710V3.1">
    <property type="protein sequence ID" value="PAC:32981624.CDS.1"/>
    <property type="gene ID" value="Pp3c18_17710"/>
</dbReference>
<protein>
    <submittedName>
        <fullName evidence="2 3">Uncharacterized protein</fullName>
    </submittedName>
</protein>
<proteinExistence type="predicted"/>
<evidence type="ECO:0000256" key="1">
    <source>
        <dbReference type="SAM" id="MobiDB-lite"/>
    </source>
</evidence>
<dbReference type="AlphaFoldDB" id="A0A2K1J1F7"/>
<reference evidence="2 4" key="1">
    <citation type="journal article" date="2008" name="Science">
        <title>The Physcomitrella genome reveals evolutionary insights into the conquest of land by plants.</title>
        <authorList>
            <person name="Rensing S."/>
            <person name="Lang D."/>
            <person name="Zimmer A."/>
            <person name="Terry A."/>
            <person name="Salamov A."/>
            <person name="Shapiro H."/>
            <person name="Nishiyama T."/>
            <person name="Perroud P.-F."/>
            <person name="Lindquist E."/>
            <person name="Kamisugi Y."/>
            <person name="Tanahashi T."/>
            <person name="Sakakibara K."/>
            <person name="Fujita T."/>
            <person name="Oishi K."/>
            <person name="Shin-I T."/>
            <person name="Kuroki Y."/>
            <person name="Toyoda A."/>
            <person name="Suzuki Y."/>
            <person name="Hashimoto A."/>
            <person name="Yamaguchi K."/>
            <person name="Sugano A."/>
            <person name="Kohara Y."/>
            <person name="Fujiyama A."/>
            <person name="Anterola A."/>
            <person name="Aoki S."/>
            <person name="Ashton N."/>
            <person name="Barbazuk W.B."/>
            <person name="Barker E."/>
            <person name="Bennetzen J."/>
            <person name="Bezanilla M."/>
            <person name="Blankenship R."/>
            <person name="Cho S.H."/>
            <person name="Dutcher S."/>
            <person name="Estelle M."/>
            <person name="Fawcett J.A."/>
            <person name="Gundlach H."/>
            <person name="Hanada K."/>
            <person name="Heyl A."/>
            <person name="Hicks K.A."/>
            <person name="Hugh J."/>
            <person name="Lohr M."/>
            <person name="Mayer K."/>
            <person name="Melkozernov A."/>
            <person name="Murata T."/>
            <person name="Nelson D."/>
            <person name="Pils B."/>
            <person name="Prigge M."/>
            <person name="Reiss B."/>
            <person name="Renner T."/>
            <person name="Rombauts S."/>
            <person name="Rushton P."/>
            <person name="Sanderfoot A."/>
            <person name="Schween G."/>
            <person name="Shiu S.-H."/>
            <person name="Stueber K."/>
            <person name="Theodoulou F.L."/>
            <person name="Tu H."/>
            <person name="Van de Peer Y."/>
            <person name="Verrier P.J."/>
            <person name="Waters E."/>
            <person name="Wood A."/>
            <person name="Yang L."/>
            <person name="Cove D."/>
            <person name="Cuming A."/>
            <person name="Hasebe M."/>
            <person name="Lucas S."/>
            <person name="Mishler D.B."/>
            <person name="Reski R."/>
            <person name="Grigoriev I."/>
            <person name="Quatrano R.S."/>
            <person name="Boore J.L."/>
        </authorList>
    </citation>
    <scope>NUCLEOTIDE SEQUENCE [LARGE SCALE GENOMIC DNA]</scope>
    <source>
        <strain evidence="3 4">cv. Gransden 2004</strain>
    </source>
</reference>
<sequence>MPQLPGGKGKGKSQIPHTRGGLSKPPPILARSGSFSPQSAFFCSPASNFVPHPHQLVPSSHANLVNIVPTLEEQVPQAQHSLRIPLTVTTAAYF</sequence>
<evidence type="ECO:0000313" key="4">
    <source>
        <dbReference type="Proteomes" id="UP000006727"/>
    </source>
</evidence>
<name>A0A2K1J1F7_PHYPA</name>
<organism evidence="2">
    <name type="scientific">Physcomitrium patens</name>
    <name type="common">Spreading-leaved earth moss</name>
    <name type="synonym">Physcomitrella patens</name>
    <dbReference type="NCBI Taxonomy" id="3218"/>
    <lineage>
        <taxon>Eukaryota</taxon>
        <taxon>Viridiplantae</taxon>
        <taxon>Streptophyta</taxon>
        <taxon>Embryophyta</taxon>
        <taxon>Bryophyta</taxon>
        <taxon>Bryophytina</taxon>
        <taxon>Bryopsida</taxon>
        <taxon>Funariidae</taxon>
        <taxon>Funariales</taxon>
        <taxon>Funariaceae</taxon>
        <taxon>Physcomitrium</taxon>
    </lineage>
</organism>
<reference evidence="3" key="3">
    <citation type="submission" date="2020-12" db="UniProtKB">
        <authorList>
            <consortium name="EnsemblPlants"/>
        </authorList>
    </citation>
    <scope>IDENTIFICATION</scope>
</reference>
<dbReference type="Proteomes" id="UP000006727">
    <property type="component" value="Chromosome 18"/>
</dbReference>
<gene>
    <name evidence="2" type="ORF">PHYPA_023263</name>
</gene>